<keyword evidence="9 11" id="KW-0472">Membrane</keyword>
<dbReference type="InterPro" id="IPR036640">
    <property type="entry name" value="ABC1_TM_sf"/>
</dbReference>
<evidence type="ECO:0000256" key="1">
    <source>
        <dbReference type="ARBA" id="ARBA00004141"/>
    </source>
</evidence>
<protein>
    <submittedName>
        <fullName evidence="14">Probable multidrug resistance-associated protein lethal(2)03659</fullName>
    </submittedName>
</protein>
<feature type="domain" description="ABC transmembrane type-1" evidence="13">
    <location>
        <begin position="822"/>
        <end position="1060"/>
    </location>
</feature>
<feature type="transmembrane region" description="Helical" evidence="11">
    <location>
        <begin position="249"/>
        <end position="268"/>
    </location>
</feature>
<dbReference type="FunFam" id="1.20.1560.10:FF:000006">
    <property type="entry name" value="ATP-binding cassette, sub-family C (CFTR/MRP), member 9"/>
    <property type="match status" value="1"/>
</dbReference>
<dbReference type="PROSITE" id="PS50929">
    <property type="entry name" value="ABC_TM1F"/>
    <property type="match status" value="2"/>
</dbReference>
<dbReference type="CDD" id="cd03244">
    <property type="entry name" value="ABCC_MRP_domain2"/>
    <property type="match status" value="1"/>
</dbReference>
<keyword evidence="3" id="KW-0813">Transport</keyword>
<evidence type="ECO:0000256" key="2">
    <source>
        <dbReference type="ARBA" id="ARBA00009726"/>
    </source>
</evidence>
<keyword evidence="8 11" id="KW-1133">Transmembrane helix</keyword>
<dbReference type="GO" id="GO:0016887">
    <property type="term" value="F:ATP hydrolysis activity"/>
    <property type="evidence" value="ECO:0007669"/>
    <property type="project" value="InterPro"/>
</dbReference>
<feature type="domain" description="ABC transmembrane type-1" evidence="13">
    <location>
        <begin position="116"/>
        <end position="362"/>
    </location>
</feature>
<dbReference type="InterPro" id="IPR044746">
    <property type="entry name" value="ABCC_6TM_D1"/>
</dbReference>
<feature type="region of interest" description="Disordered" evidence="10">
    <location>
        <begin position="638"/>
        <end position="661"/>
    </location>
</feature>
<evidence type="ECO:0000259" key="13">
    <source>
        <dbReference type="PROSITE" id="PS50929"/>
    </source>
</evidence>
<sequence length="1323" mass="150335">MEKTHDSSNDTEQAINDRGLIHLTQGYDFERHGASYNPKGLYTRKLFTSGLKKDLEDNDLFEVINRCRSENCTDRLEHAYEAEFTKTKPSILRVLWNCYGHTYVFLGLIHLTWNLISSALEPDAISQLVAYFKPGQTKMTINDAFYYAGVLIGLKLLHTLYHPNYQIYLIQLAIQIRTSFSSLIYRKALKVSPKALENASLGNIVTLITKDVSLFEGAVGTFNEIWVGTIQTFYVCYLIYSRIGYTSAVGVLILSSAVPIQFYVATIIKKLRAKMNKRTDTRLQETQEALSTIKIIKMYTWQKIFADRIGETRRNEVKTLLKKALTRLCLMVCSDFMGKLGFYALVMLYIYLNTTLNPETIFYIMRSYATLRHSVSIMFTFGFTVVAELFASIERINNILQLEELPDHIDKPDDQPQIDIREATFSMKYKDILKNINLKMNAGLNVVTGQLGSGKSSLIKMILRDYPVDSGEIRTRGVMSYASQDPWLFPGTIKQNILFGEHYNYERYKKVIEICALSYDFSILENGDDTVVADRGMNLSKGQQARINLARAIYKESDIYLIDDSLTALDPKVQNHIFNECIQSFLKNKLVMLVTHNPKHISKADIVIILEDGGIKFAGKKQEVSDKLLAAIEEEITEKQNEQATEDQSKEDEATETSNLLPDLPTDKQIYHENKKSGTVAHEVYSKYVQYGGGYFFLIFLVLVFAAATFSEGSSQIMLTNWVNYKANVMSKKEQYLSNSNVSLKPLFESYFQSYFDNKKGINHTDLLLVPESNWTTNNTLTVSEALTPLNYSDMSESQNKTFYLLAQIGREEILASKSLHLYTILSVVAIVLEFFKQYFVFKFGTKASINIHKDMVTKVIFGKMAFFDTFFIGNILNRFSQDLSVVDESLPMNLNVLIMATFGFVGIIGVIASVSWKFVVPAIGIILILIILRRIYMPTARSLKRLEAATRSPIVGHLNSTMEGLTTVRAYKAQPILKHEFDRHQDVYTSAKYTSVCVKNAFLFFMETTSVLFNVFIICRFLFWDTESAAGDVGLTLTAASTLTVVLQFGLLQWSEVENLMTSVERVMEYTKIDPEVTTGLETPNWPTAGKIVYKDVSLKYTKTNEKVLKNINFTVEPQEKIGIVGRTGAGKSSIISTLFRLYDHEGTITIDDVDTKTLSLNYLRQHISIIPQDPIMFSGTIRTNIDPLKEFADEEIWKVLHKVNLDSKVPNLDTQVEDTNFSSGERQLLSIARAIVRRNKIVVLDEATANMDHETEKMVQKAIDDNFGSCTVFIIAHRLDSILNCNKVMVLNKGEIIEYNDPKTLLSKKIVRFLKCLDMPN</sequence>
<evidence type="ECO:0000256" key="4">
    <source>
        <dbReference type="ARBA" id="ARBA00022692"/>
    </source>
</evidence>
<dbReference type="CDD" id="cd03250">
    <property type="entry name" value="ABCC_MRP_domain1"/>
    <property type="match status" value="1"/>
</dbReference>
<keyword evidence="6" id="KW-0547">Nucleotide-binding</keyword>
<evidence type="ECO:0000256" key="5">
    <source>
        <dbReference type="ARBA" id="ARBA00022737"/>
    </source>
</evidence>
<feature type="transmembrane region" description="Helical" evidence="11">
    <location>
        <begin position="144"/>
        <end position="161"/>
    </location>
</feature>
<gene>
    <name evidence="14" type="primary">LOC114341017</name>
</gene>
<evidence type="ECO:0000313" key="14">
    <source>
        <dbReference type="RefSeq" id="XP_028147604.1"/>
    </source>
</evidence>
<proteinExistence type="inferred from homology"/>
<dbReference type="InterPro" id="IPR027417">
    <property type="entry name" value="P-loop_NTPase"/>
</dbReference>
<dbReference type="InterPro" id="IPR044726">
    <property type="entry name" value="ABCC_6TM_D2"/>
</dbReference>
<dbReference type="FunFam" id="3.40.50.300:FF:000973">
    <property type="entry name" value="Multidrug resistance-associated protein 4"/>
    <property type="match status" value="1"/>
</dbReference>
<dbReference type="Gene3D" id="1.20.1560.10">
    <property type="entry name" value="ABC transporter type 1, transmembrane domain"/>
    <property type="match status" value="2"/>
</dbReference>
<evidence type="ECO:0000256" key="8">
    <source>
        <dbReference type="ARBA" id="ARBA00022989"/>
    </source>
</evidence>
<dbReference type="Pfam" id="PF00664">
    <property type="entry name" value="ABC_membrane"/>
    <property type="match status" value="2"/>
</dbReference>
<feature type="compositionally biased region" description="Basic and acidic residues" evidence="10">
    <location>
        <begin position="638"/>
        <end position="652"/>
    </location>
</feature>
<dbReference type="InterPro" id="IPR017871">
    <property type="entry name" value="ABC_transporter-like_CS"/>
</dbReference>
<dbReference type="InterPro" id="IPR003593">
    <property type="entry name" value="AAA+_ATPase"/>
</dbReference>
<feature type="domain" description="ABC transporter" evidence="12">
    <location>
        <begin position="1093"/>
        <end position="1320"/>
    </location>
</feature>
<dbReference type="InterPro" id="IPR011527">
    <property type="entry name" value="ABC1_TM_dom"/>
</dbReference>
<evidence type="ECO:0000256" key="9">
    <source>
        <dbReference type="ARBA" id="ARBA00023136"/>
    </source>
</evidence>
<dbReference type="GO" id="GO:0140359">
    <property type="term" value="F:ABC-type transporter activity"/>
    <property type="evidence" value="ECO:0007669"/>
    <property type="project" value="InterPro"/>
</dbReference>
<feature type="domain" description="ABC transporter" evidence="12">
    <location>
        <begin position="418"/>
        <end position="637"/>
    </location>
</feature>
<reference evidence="14" key="1">
    <citation type="submission" date="2025-08" db="UniProtKB">
        <authorList>
            <consortium name="RefSeq"/>
        </authorList>
    </citation>
    <scope>IDENTIFICATION</scope>
</reference>
<name>A0A6P7GDP2_DIAVI</name>
<accession>A0A6P7GDP2</accession>
<comment type="similarity">
    <text evidence="2">Belongs to the ABC transporter superfamily. ABCC family. Conjugate transporter (TC 3.A.1.208) subfamily.</text>
</comment>
<feature type="transmembrane region" description="Helical" evidence="11">
    <location>
        <begin position="225"/>
        <end position="243"/>
    </location>
</feature>
<evidence type="ECO:0000256" key="11">
    <source>
        <dbReference type="SAM" id="Phobius"/>
    </source>
</evidence>
<dbReference type="CDD" id="cd18580">
    <property type="entry name" value="ABC_6TM_ABCC_D2"/>
    <property type="match status" value="1"/>
</dbReference>
<dbReference type="PANTHER" id="PTHR24223">
    <property type="entry name" value="ATP-BINDING CASSETTE SUB-FAMILY C"/>
    <property type="match status" value="1"/>
</dbReference>
<dbReference type="InParanoid" id="A0A6P7GDP2"/>
<evidence type="ECO:0000256" key="7">
    <source>
        <dbReference type="ARBA" id="ARBA00022840"/>
    </source>
</evidence>
<evidence type="ECO:0000259" key="12">
    <source>
        <dbReference type="PROSITE" id="PS50893"/>
    </source>
</evidence>
<evidence type="ECO:0000256" key="10">
    <source>
        <dbReference type="SAM" id="MobiDB-lite"/>
    </source>
</evidence>
<dbReference type="InterPro" id="IPR003439">
    <property type="entry name" value="ABC_transporter-like_ATP-bd"/>
</dbReference>
<feature type="transmembrane region" description="Helical" evidence="11">
    <location>
        <begin position="328"/>
        <end position="352"/>
    </location>
</feature>
<dbReference type="Pfam" id="PF00005">
    <property type="entry name" value="ABC_tran"/>
    <property type="match status" value="2"/>
</dbReference>
<dbReference type="RefSeq" id="XP_028147604.1">
    <property type="nucleotide sequence ID" value="XM_028291803.1"/>
</dbReference>
<comment type="subcellular location">
    <subcellularLocation>
        <location evidence="1">Membrane</location>
        <topology evidence="1">Multi-pass membrane protein</topology>
    </subcellularLocation>
</comment>
<evidence type="ECO:0000256" key="3">
    <source>
        <dbReference type="ARBA" id="ARBA00022448"/>
    </source>
</evidence>
<keyword evidence="5" id="KW-0677">Repeat</keyword>
<keyword evidence="7" id="KW-0067">ATP-binding</keyword>
<dbReference type="SUPFAM" id="SSF90123">
    <property type="entry name" value="ABC transporter transmembrane region"/>
    <property type="match status" value="2"/>
</dbReference>
<dbReference type="PANTHER" id="PTHR24223:SF448">
    <property type="entry name" value="FI20146P1-RELATED"/>
    <property type="match status" value="1"/>
</dbReference>
<dbReference type="InterPro" id="IPR050173">
    <property type="entry name" value="ABC_transporter_C-like"/>
</dbReference>
<keyword evidence="4 11" id="KW-0812">Transmembrane</keyword>
<dbReference type="GO" id="GO:0005524">
    <property type="term" value="F:ATP binding"/>
    <property type="evidence" value="ECO:0007669"/>
    <property type="project" value="UniProtKB-KW"/>
</dbReference>
<feature type="transmembrane region" description="Helical" evidence="11">
    <location>
        <begin position="893"/>
        <end position="913"/>
    </location>
</feature>
<dbReference type="PROSITE" id="PS50893">
    <property type="entry name" value="ABC_TRANSPORTER_2"/>
    <property type="match status" value="2"/>
</dbReference>
<feature type="transmembrane region" description="Helical" evidence="11">
    <location>
        <begin position="1003"/>
        <end position="1024"/>
    </location>
</feature>
<dbReference type="Gene3D" id="3.40.50.300">
    <property type="entry name" value="P-loop containing nucleotide triphosphate hydrolases"/>
    <property type="match status" value="2"/>
</dbReference>
<dbReference type="GO" id="GO:0016020">
    <property type="term" value="C:membrane"/>
    <property type="evidence" value="ECO:0007669"/>
    <property type="project" value="UniProtKB-SubCell"/>
</dbReference>
<dbReference type="CDD" id="cd18579">
    <property type="entry name" value="ABC_6TM_ABCC_D1"/>
    <property type="match status" value="1"/>
</dbReference>
<evidence type="ECO:0000256" key="6">
    <source>
        <dbReference type="ARBA" id="ARBA00022741"/>
    </source>
</evidence>
<feature type="transmembrane region" description="Helical" evidence="11">
    <location>
        <begin position="919"/>
        <end position="937"/>
    </location>
</feature>
<feature type="transmembrane region" description="Helical" evidence="11">
    <location>
        <begin position="820"/>
        <end position="840"/>
    </location>
</feature>
<organism evidence="14">
    <name type="scientific">Diabrotica virgifera virgifera</name>
    <name type="common">western corn rootworm</name>
    <dbReference type="NCBI Taxonomy" id="50390"/>
    <lineage>
        <taxon>Eukaryota</taxon>
        <taxon>Metazoa</taxon>
        <taxon>Ecdysozoa</taxon>
        <taxon>Arthropoda</taxon>
        <taxon>Hexapoda</taxon>
        <taxon>Insecta</taxon>
        <taxon>Pterygota</taxon>
        <taxon>Neoptera</taxon>
        <taxon>Endopterygota</taxon>
        <taxon>Coleoptera</taxon>
        <taxon>Polyphaga</taxon>
        <taxon>Cucujiformia</taxon>
        <taxon>Chrysomeloidea</taxon>
        <taxon>Chrysomelidae</taxon>
        <taxon>Galerucinae</taxon>
        <taxon>Diabroticina</taxon>
        <taxon>Diabroticites</taxon>
        <taxon>Diabrotica</taxon>
    </lineage>
</organism>
<dbReference type="PROSITE" id="PS00211">
    <property type="entry name" value="ABC_TRANSPORTER_1"/>
    <property type="match status" value="2"/>
</dbReference>
<feature type="transmembrane region" description="Helical" evidence="11">
    <location>
        <begin position="688"/>
        <end position="710"/>
    </location>
</feature>
<dbReference type="SUPFAM" id="SSF52540">
    <property type="entry name" value="P-loop containing nucleoside triphosphate hydrolases"/>
    <property type="match status" value="2"/>
</dbReference>
<dbReference type="FunFam" id="3.40.50.300:FF:000610">
    <property type="entry name" value="Multidrug resistance-associated ABC transporter"/>
    <property type="match status" value="1"/>
</dbReference>
<dbReference type="SMART" id="SM00382">
    <property type="entry name" value="AAA"/>
    <property type="match status" value="2"/>
</dbReference>